<feature type="domain" description="Hemerythrin-like" evidence="1">
    <location>
        <begin position="8"/>
        <end position="118"/>
    </location>
</feature>
<proteinExistence type="predicted"/>
<reference evidence="2 3" key="1">
    <citation type="submission" date="2016-12" db="EMBL/GenBank/DDBJ databases">
        <title>The new phylogeny of genus Mycobacterium.</title>
        <authorList>
            <person name="Tortoli E."/>
            <person name="Trovato A."/>
            <person name="Cirillo D.M."/>
        </authorList>
    </citation>
    <scope>NUCLEOTIDE SEQUENCE [LARGE SCALE GENOMIC DNA]</scope>
    <source>
        <strain evidence="2 3">DSM 45069</strain>
    </source>
</reference>
<accession>A0A1W9ZRT3</accession>
<dbReference type="Pfam" id="PF01814">
    <property type="entry name" value="Hemerythrin"/>
    <property type="match status" value="1"/>
</dbReference>
<dbReference type="Proteomes" id="UP000192707">
    <property type="component" value="Unassembled WGS sequence"/>
</dbReference>
<comment type="caution">
    <text evidence="2">The sequence shown here is derived from an EMBL/GenBank/DDBJ whole genome shotgun (WGS) entry which is preliminary data.</text>
</comment>
<evidence type="ECO:0000259" key="1">
    <source>
        <dbReference type="Pfam" id="PF01814"/>
    </source>
</evidence>
<dbReference type="Gene3D" id="1.20.120.520">
    <property type="entry name" value="nmb1532 protein domain like"/>
    <property type="match status" value="1"/>
</dbReference>
<dbReference type="EMBL" id="MVHG01000003">
    <property type="protein sequence ID" value="ORA20383.1"/>
    <property type="molecule type" value="Genomic_DNA"/>
</dbReference>
<evidence type="ECO:0000313" key="3">
    <source>
        <dbReference type="Proteomes" id="UP000192707"/>
    </source>
</evidence>
<dbReference type="OrthoDB" id="3830515at2"/>
<name>A0A1W9ZRT3_MYCAI</name>
<dbReference type="RefSeq" id="WP_142279223.1">
    <property type="nucleotide sequence ID" value="NZ_MVHG01000003.1"/>
</dbReference>
<dbReference type="InterPro" id="IPR012312">
    <property type="entry name" value="Hemerythrin-like"/>
</dbReference>
<gene>
    <name evidence="2" type="ORF">BST14_02200</name>
</gene>
<keyword evidence="3" id="KW-1185">Reference proteome</keyword>
<protein>
    <submittedName>
        <fullName evidence="2">Hemerythrin</fullName>
    </submittedName>
</protein>
<sequence length="157" mass="17670">MTRRLNLAALLRQHREIGAAIQSFIAKLEAGGMQTELVTAMLDALRQHIYLEEVFLFPPLRDAGIMMPIVVMTREHGQLWETMENLSQLLDDPADGPPLEAMCDRLLGQLRAHSFNEEPAIYLHANYDLPASTSAELTRFVATGRLPEGWKCRQAKS</sequence>
<evidence type="ECO:0000313" key="2">
    <source>
        <dbReference type="EMBL" id="ORA20383.1"/>
    </source>
</evidence>
<dbReference type="AlphaFoldDB" id="A0A1W9ZRT3"/>
<organism evidence="2 3">
    <name type="scientific">Mycobacterium arosiense ATCC BAA-1401 = DSM 45069</name>
    <dbReference type="NCBI Taxonomy" id="1265311"/>
    <lineage>
        <taxon>Bacteria</taxon>
        <taxon>Bacillati</taxon>
        <taxon>Actinomycetota</taxon>
        <taxon>Actinomycetes</taxon>
        <taxon>Mycobacteriales</taxon>
        <taxon>Mycobacteriaceae</taxon>
        <taxon>Mycobacterium</taxon>
        <taxon>Mycobacterium avium complex (MAC)</taxon>
    </lineage>
</organism>